<comment type="subcellular location">
    <subcellularLocation>
        <location evidence="1">Nucleus</location>
    </subcellularLocation>
</comment>
<dbReference type="EMBL" id="AMZH03019549">
    <property type="protein sequence ID" value="RRT40223.1"/>
    <property type="molecule type" value="Genomic_DNA"/>
</dbReference>
<dbReference type="GO" id="GO:0005634">
    <property type="term" value="C:nucleus"/>
    <property type="evidence" value="ECO:0007669"/>
    <property type="project" value="UniProtKB-SubCell"/>
</dbReference>
<reference evidence="3 4" key="1">
    <citation type="journal article" date="2014" name="Agronomy (Basel)">
        <title>A Draft Genome Sequence for Ensete ventricosum, the Drought-Tolerant Tree Against Hunger.</title>
        <authorList>
            <person name="Harrison J."/>
            <person name="Moore K.A."/>
            <person name="Paszkiewicz K."/>
            <person name="Jones T."/>
            <person name="Grant M."/>
            <person name="Ambacheew D."/>
            <person name="Muzemil S."/>
            <person name="Studholme D.J."/>
        </authorList>
    </citation>
    <scope>NUCLEOTIDE SEQUENCE [LARGE SCALE GENOMIC DNA]</scope>
</reference>
<proteinExistence type="predicted"/>
<dbReference type="AlphaFoldDB" id="A0A426XL63"/>
<dbReference type="PANTHER" id="PTHR13948">
    <property type="entry name" value="RNA-BINDING PROTEIN"/>
    <property type="match status" value="1"/>
</dbReference>
<dbReference type="PANTHER" id="PTHR13948:SF38">
    <property type="entry name" value="D111_G-PATCH DOMAIN-CONTAINING PROTEIN"/>
    <property type="match status" value="1"/>
</dbReference>
<organism evidence="3 4">
    <name type="scientific">Ensete ventricosum</name>
    <name type="common">Abyssinian banana</name>
    <name type="synonym">Musa ensete</name>
    <dbReference type="NCBI Taxonomy" id="4639"/>
    <lineage>
        <taxon>Eukaryota</taxon>
        <taxon>Viridiplantae</taxon>
        <taxon>Streptophyta</taxon>
        <taxon>Embryophyta</taxon>
        <taxon>Tracheophyta</taxon>
        <taxon>Spermatophyta</taxon>
        <taxon>Magnoliopsida</taxon>
        <taxon>Liliopsida</taxon>
        <taxon>Zingiberales</taxon>
        <taxon>Musaceae</taxon>
        <taxon>Ensete</taxon>
    </lineage>
</organism>
<sequence>MMLAHVFFASFLKKGKETDALENARCDSPRTTEDKACMLEETLIDLYLSGCSNPNAHADVSSTCQQTDDASSEEKNWQAQYGQVVRSDDEGMPSFPVVDLWDWEMITKPVKKSNIVSKLIGRTVRCSNKLHPSVPAGGLVKTAAIDAVHLDLFVAVTLLFPGKVYRLRSPNRRYLASISTFDSSNPTKDWGFPDLYANFQSIVFHTSDPNYQSCLANEVIGEASSSMIDEVPNTLEKVLVFYVHFSSV</sequence>
<dbReference type="GO" id="GO:0003723">
    <property type="term" value="F:RNA binding"/>
    <property type="evidence" value="ECO:0007669"/>
    <property type="project" value="TreeGrafter"/>
</dbReference>
<gene>
    <name evidence="3" type="ORF">B296_00041719</name>
</gene>
<keyword evidence="2" id="KW-0539">Nucleus</keyword>
<evidence type="ECO:0000256" key="1">
    <source>
        <dbReference type="ARBA" id="ARBA00004123"/>
    </source>
</evidence>
<evidence type="ECO:0000313" key="3">
    <source>
        <dbReference type="EMBL" id="RRT40223.1"/>
    </source>
</evidence>
<protein>
    <submittedName>
        <fullName evidence="3">Uncharacterized protein</fullName>
    </submittedName>
</protein>
<evidence type="ECO:0000256" key="2">
    <source>
        <dbReference type="ARBA" id="ARBA00023242"/>
    </source>
</evidence>
<dbReference type="GO" id="GO:0000398">
    <property type="term" value="P:mRNA splicing, via spliceosome"/>
    <property type="evidence" value="ECO:0007669"/>
    <property type="project" value="TreeGrafter"/>
</dbReference>
<evidence type="ECO:0000313" key="4">
    <source>
        <dbReference type="Proteomes" id="UP000287651"/>
    </source>
</evidence>
<dbReference type="Proteomes" id="UP000287651">
    <property type="component" value="Unassembled WGS sequence"/>
</dbReference>
<accession>A0A426XL63</accession>
<name>A0A426XL63_ENSVE</name>
<comment type="caution">
    <text evidence="3">The sequence shown here is derived from an EMBL/GenBank/DDBJ whole genome shotgun (WGS) entry which is preliminary data.</text>
</comment>